<evidence type="ECO:0000313" key="2">
    <source>
        <dbReference type="EMBL" id="KAG5916825.1"/>
    </source>
</evidence>
<evidence type="ECO:0000256" key="1">
    <source>
        <dbReference type="SAM" id="MobiDB-lite"/>
    </source>
</evidence>
<reference evidence="2" key="1">
    <citation type="journal article" date="2020" name="bioRxiv">
        <title>Whole genome comparisons of ergot fungi reveals the divergence and evolution of species within the genus Claviceps are the result of varying mechanisms driving genome evolution and host range expansion.</title>
        <authorList>
            <person name="Wyka S.A."/>
            <person name="Mondo S.J."/>
            <person name="Liu M."/>
            <person name="Dettman J."/>
            <person name="Nalam V."/>
            <person name="Broders K.D."/>
        </authorList>
    </citation>
    <scope>NUCLEOTIDE SEQUENCE</scope>
    <source>
        <strain evidence="2">CCC 489</strain>
    </source>
</reference>
<name>A0A8K0J2Y4_9HYPO</name>
<dbReference type="OrthoDB" id="4959531at2759"/>
<gene>
    <name evidence="2" type="ORF">E4U42_007476</name>
</gene>
<feature type="compositionally biased region" description="Polar residues" evidence="1">
    <location>
        <begin position="227"/>
        <end position="240"/>
    </location>
</feature>
<dbReference type="AlphaFoldDB" id="A0A8K0J2Y4"/>
<proteinExistence type="predicted"/>
<feature type="compositionally biased region" description="Basic and acidic residues" evidence="1">
    <location>
        <begin position="110"/>
        <end position="129"/>
    </location>
</feature>
<evidence type="ECO:0000313" key="3">
    <source>
        <dbReference type="Proteomes" id="UP000811619"/>
    </source>
</evidence>
<feature type="compositionally biased region" description="Low complexity" evidence="1">
    <location>
        <begin position="152"/>
        <end position="177"/>
    </location>
</feature>
<organism evidence="2 3">
    <name type="scientific">Claviceps africana</name>
    <dbReference type="NCBI Taxonomy" id="83212"/>
    <lineage>
        <taxon>Eukaryota</taxon>
        <taxon>Fungi</taxon>
        <taxon>Dikarya</taxon>
        <taxon>Ascomycota</taxon>
        <taxon>Pezizomycotina</taxon>
        <taxon>Sordariomycetes</taxon>
        <taxon>Hypocreomycetidae</taxon>
        <taxon>Hypocreales</taxon>
        <taxon>Clavicipitaceae</taxon>
        <taxon>Claviceps</taxon>
    </lineage>
</organism>
<keyword evidence="3" id="KW-1185">Reference proteome</keyword>
<comment type="caution">
    <text evidence="2">The sequence shown here is derived from an EMBL/GenBank/DDBJ whole genome shotgun (WGS) entry which is preliminary data.</text>
</comment>
<feature type="compositionally biased region" description="Polar residues" evidence="1">
    <location>
        <begin position="14"/>
        <end position="26"/>
    </location>
</feature>
<dbReference type="Proteomes" id="UP000811619">
    <property type="component" value="Unassembled WGS sequence"/>
</dbReference>
<accession>A0A8K0J2Y4</accession>
<feature type="compositionally biased region" description="Low complexity" evidence="1">
    <location>
        <begin position="207"/>
        <end position="226"/>
    </location>
</feature>
<dbReference type="EMBL" id="SRPY01000859">
    <property type="protein sequence ID" value="KAG5916825.1"/>
    <property type="molecule type" value="Genomic_DNA"/>
</dbReference>
<protein>
    <submittedName>
        <fullName evidence="2">Uncharacterized protein</fullName>
    </submittedName>
</protein>
<sequence>MLTFAARPKLSAFGSHSPNIDNSSFVMGQGGGGTSRLKRLSWMLHPSRPAHSLASDGSTSSPRPPPRRSVKGPIKETTSSKALKDVELVSSSAPQVNPVKPQSTTPKATPDTHKSEIIPDSDISAHADADTSASLDPVPDTKPRRPTTVHISTDTSVATSASASNSSSTASEDASPTEARKSSISFPVDLPKPEHSPSIQTPIDGLSESSFGRKSSVSSVSFRRSGNTSVGPSLRKQVSNGLPIRAASPPPQR</sequence>
<feature type="region of interest" description="Disordered" evidence="1">
    <location>
        <begin position="1"/>
        <end position="253"/>
    </location>
</feature>
<feature type="compositionally biased region" description="Polar residues" evidence="1">
    <location>
        <begin position="89"/>
        <end position="107"/>
    </location>
</feature>